<name>A0ACB8LNI5_CITSI</name>
<gene>
    <name evidence="1" type="ORF">KPL71_006215</name>
</gene>
<dbReference type="EMBL" id="CM039172">
    <property type="protein sequence ID" value="KAH9774838.1"/>
    <property type="molecule type" value="Genomic_DNA"/>
</dbReference>
<proteinExistence type="predicted"/>
<dbReference type="Proteomes" id="UP000829398">
    <property type="component" value="Chromosome 3"/>
</dbReference>
<protein>
    <submittedName>
        <fullName evidence="1">Beta-1,6-galactosyltransferase GALT31A</fullName>
    </submittedName>
</protein>
<organism evidence="1 2">
    <name type="scientific">Citrus sinensis</name>
    <name type="common">Sweet orange</name>
    <name type="synonym">Citrus aurantium var. sinensis</name>
    <dbReference type="NCBI Taxonomy" id="2711"/>
    <lineage>
        <taxon>Eukaryota</taxon>
        <taxon>Viridiplantae</taxon>
        <taxon>Streptophyta</taxon>
        <taxon>Embryophyta</taxon>
        <taxon>Tracheophyta</taxon>
        <taxon>Spermatophyta</taxon>
        <taxon>Magnoliopsida</taxon>
        <taxon>eudicotyledons</taxon>
        <taxon>Gunneridae</taxon>
        <taxon>Pentapetalae</taxon>
        <taxon>rosids</taxon>
        <taxon>malvids</taxon>
        <taxon>Sapindales</taxon>
        <taxon>Rutaceae</taxon>
        <taxon>Aurantioideae</taxon>
        <taxon>Citrus</taxon>
    </lineage>
</organism>
<comment type="caution">
    <text evidence="1">The sequence shown here is derived from an EMBL/GenBank/DDBJ whole genome shotgun (WGS) entry which is preliminary data.</text>
</comment>
<sequence length="402" mass="45122">MGVSRPQKAANGVSTRWVYVFCIASFFLGVVVINRFWAIPDPLDRDKEASFQTGDILSQVSQTHDVIMTLDKTISSLEMQLAAARAAKGDTEEASPIVTKLGTENLKARRKVFFVMGIITAFSSRKRRDSIRETWMPKGDGLLKLENEKGIIMRFVIGHSATAGGVLDRAIDAEDEQHKDFLRLNHIEGYHELSSKTQIYFSTAVAKWDADFYIKVDDDVHVNLGMVGSTLARHRSKPRVYIGCMKSGPVLGQKGVKYHEPEYWKFGEEGNKYFRHATGQIYAISKDLATYISVNRHILHRYANEDVSLGSWFIGLDVEHIDDRSLCCGTAPVAYASQWSEWERYTSGVVRAMKQSGIQVSETCLPSSGCKIFAYVMIKTVVKEQKLPDFCLLMPRGQIVGT</sequence>
<evidence type="ECO:0000313" key="1">
    <source>
        <dbReference type="EMBL" id="KAH9774838.1"/>
    </source>
</evidence>
<reference evidence="2" key="1">
    <citation type="journal article" date="2023" name="Hortic. Res.">
        <title>A chromosome-level phased genome enabling allele-level studies in sweet orange: a case study on citrus Huanglongbing tolerance.</title>
        <authorList>
            <person name="Wu B."/>
            <person name="Yu Q."/>
            <person name="Deng Z."/>
            <person name="Duan Y."/>
            <person name="Luo F."/>
            <person name="Gmitter F. Jr."/>
        </authorList>
    </citation>
    <scope>NUCLEOTIDE SEQUENCE [LARGE SCALE GENOMIC DNA]</scope>
    <source>
        <strain evidence="2">cv. Valencia</strain>
    </source>
</reference>
<evidence type="ECO:0000313" key="2">
    <source>
        <dbReference type="Proteomes" id="UP000829398"/>
    </source>
</evidence>
<accession>A0ACB8LNI5</accession>
<keyword evidence="2" id="KW-1185">Reference proteome</keyword>